<reference evidence="1 2" key="1">
    <citation type="journal article" date="2019" name="Int. J. Syst. Evol. Microbiol.">
        <title>The Global Catalogue of Microorganisms (GCM) 10K type strain sequencing project: providing services to taxonomists for standard genome sequencing and annotation.</title>
        <authorList>
            <consortium name="The Broad Institute Genomics Platform"/>
            <consortium name="The Broad Institute Genome Sequencing Center for Infectious Disease"/>
            <person name="Wu L."/>
            <person name="Ma J."/>
        </authorList>
    </citation>
    <scope>NUCLEOTIDE SEQUENCE [LARGE SCALE GENOMIC DNA]</scope>
    <source>
        <strain evidence="1 2">JCM 16221</strain>
    </source>
</reference>
<proteinExistence type="predicted"/>
<sequence>MGYAPDLATTGFHPLDGARYLEQIDAPDRLIHLVAHHSYAALEAELRGLADELADYKDEGTATRDALWCCDLTTTPDGEATDARDRIAEIKQRYGPGDLVTTFITNASPELLAAVDQTWTRVRQAS</sequence>
<keyword evidence="2" id="KW-1185">Reference proteome</keyword>
<organism evidence="1 2">
    <name type="scientific">Saccharopolyspora halophila</name>
    <dbReference type="NCBI Taxonomy" id="405551"/>
    <lineage>
        <taxon>Bacteria</taxon>
        <taxon>Bacillati</taxon>
        <taxon>Actinomycetota</taxon>
        <taxon>Actinomycetes</taxon>
        <taxon>Pseudonocardiales</taxon>
        <taxon>Pseudonocardiaceae</taxon>
        <taxon>Saccharopolyspora</taxon>
    </lineage>
</organism>
<comment type="caution">
    <text evidence="1">The sequence shown here is derived from an EMBL/GenBank/DDBJ whole genome shotgun (WGS) entry which is preliminary data.</text>
</comment>
<name>A0ABN3GEN1_9PSEU</name>
<gene>
    <name evidence="1" type="ORF">GCM10009854_29280</name>
</gene>
<dbReference type="Proteomes" id="UP001501218">
    <property type="component" value="Unassembled WGS sequence"/>
</dbReference>
<protein>
    <submittedName>
        <fullName evidence="1">Uncharacterized protein</fullName>
    </submittedName>
</protein>
<evidence type="ECO:0000313" key="2">
    <source>
        <dbReference type="Proteomes" id="UP001501218"/>
    </source>
</evidence>
<evidence type="ECO:0000313" key="1">
    <source>
        <dbReference type="EMBL" id="GAA2349714.1"/>
    </source>
</evidence>
<dbReference type="EMBL" id="BAAARA010000008">
    <property type="protein sequence ID" value="GAA2349714.1"/>
    <property type="molecule type" value="Genomic_DNA"/>
</dbReference>
<accession>A0ABN3GEN1</accession>